<dbReference type="SMART" id="SM00642">
    <property type="entry name" value="Aamy"/>
    <property type="match status" value="1"/>
</dbReference>
<keyword evidence="19" id="KW-1185">Reference proteome</keyword>
<dbReference type="STRING" id="436010.A0A167TZJ0"/>
<evidence type="ECO:0000313" key="19">
    <source>
        <dbReference type="Proteomes" id="UP000076532"/>
    </source>
</evidence>
<keyword evidence="7" id="KW-0106">Calcium</keyword>
<evidence type="ECO:0000256" key="2">
    <source>
        <dbReference type="ARBA" id="ARBA00001913"/>
    </source>
</evidence>
<evidence type="ECO:0000256" key="5">
    <source>
        <dbReference type="ARBA" id="ARBA00022723"/>
    </source>
</evidence>
<evidence type="ECO:0000256" key="1">
    <source>
        <dbReference type="ARBA" id="ARBA00000548"/>
    </source>
</evidence>
<keyword evidence="10" id="KW-0119">Carbohydrate metabolism</keyword>
<feature type="active site" description="Proton donor" evidence="12">
    <location>
        <position position="249"/>
    </location>
</feature>
<dbReference type="InterPro" id="IPR015340">
    <property type="entry name" value="A_amylase_C_dom"/>
</dbReference>
<comment type="cofactor">
    <cofactor evidence="2">
        <name>Ca(2+)</name>
        <dbReference type="ChEBI" id="CHEBI:29108"/>
    </cofactor>
</comment>
<feature type="disulfide bond" evidence="14">
    <location>
        <begin position="461"/>
        <end position="496"/>
    </location>
</feature>
<dbReference type="Pfam" id="PF00128">
    <property type="entry name" value="Alpha-amylase"/>
    <property type="match status" value="1"/>
</dbReference>
<dbReference type="InterPro" id="IPR013777">
    <property type="entry name" value="A-amylase-like"/>
</dbReference>
<dbReference type="InterPro" id="IPR017853">
    <property type="entry name" value="GH"/>
</dbReference>
<sequence>MFHLLARSAAFGFAGLALAATPADWQTRSIYQLLTDRFARTDGSTTAACDPATAGYCGGTWQGIIDQLDYIQGMGFDAVWISPVTEQIDDPTRAYHGYSQQNLYNVNTNFGSYEDLQSLAAALHDKNMYLMVDVVANHFGYNGDITSTPLDYSTMTPFNTASYFHPICWIDNDYSNQTIVEICWLGSEKDPLPDVYTTLPEVRATYSNWIQGLIANYSVDGLRIDSVTNVEPDFWSVFQKAAGIYAVGEVSDSDVALACPYQDDIDGLLNYPMYYQLTPFFESSSTTPDNLVAQIAYLNSLCTDYTLLAPFSENHDQPRFPSLNPDMSLAENVIAFTLLFDGIPIIYSGQEQHLDGGVSPLDREAIWLTGYDTSATLYGVIAQLNAIRKFAISQDSNGSYVVYQAIVNYYDSNNVVIRKGYTGHQIVAVYNNFGSGKAEYTLSLTGTQYDASSTVMEILSCTEVTIGSDGTLTATVKTGLPLVYYPLSALSGSGICGQ</sequence>
<keyword evidence="5" id="KW-0479">Metal-binding</keyword>
<reference evidence="18 19" key="1">
    <citation type="journal article" date="2016" name="Mol. Biol. Evol.">
        <title>Comparative Genomics of Early-Diverging Mushroom-Forming Fungi Provides Insights into the Origins of Lignocellulose Decay Capabilities.</title>
        <authorList>
            <person name="Nagy L.G."/>
            <person name="Riley R."/>
            <person name="Tritt A."/>
            <person name="Adam C."/>
            <person name="Daum C."/>
            <person name="Floudas D."/>
            <person name="Sun H."/>
            <person name="Yadav J.S."/>
            <person name="Pangilinan J."/>
            <person name="Larsson K.H."/>
            <person name="Matsuura K."/>
            <person name="Barry K."/>
            <person name="Labutti K."/>
            <person name="Kuo R."/>
            <person name="Ohm R.A."/>
            <person name="Bhattacharya S.S."/>
            <person name="Shirouzu T."/>
            <person name="Yoshinaga Y."/>
            <person name="Martin F.M."/>
            <person name="Grigoriev I.V."/>
            <person name="Hibbett D.S."/>
        </authorList>
    </citation>
    <scope>NUCLEOTIDE SEQUENCE [LARGE SCALE GENOMIC DNA]</scope>
    <source>
        <strain evidence="18 19">CBS 109695</strain>
    </source>
</reference>
<dbReference type="CDD" id="cd11319">
    <property type="entry name" value="AmyAc_euk_AmyA"/>
    <property type="match status" value="1"/>
</dbReference>
<keyword evidence="16" id="KW-0732">Signal</keyword>
<comment type="similarity">
    <text evidence="3">Belongs to the glycosyl hydrolase 13 family.</text>
</comment>
<evidence type="ECO:0000256" key="8">
    <source>
        <dbReference type="ARBA" id="ARBA00023157"/>
    </source>
</evidence>
<feature type="binding site" evidence="15">
    <location>
        <position position="316"/>
    </location>
    <ligand>
        <name>substrate</name>
    </ligand>
</feature>
<protein>
    <recommendedName>
        <fullName evidence="4">alpha-amylase</fullName>
        <ecNumber evidence="4">3.2.1.1</ecNumber>
    </recommendedName>
</protein>
<evidence type="ECO:0000313" key="18">
    <source>
        <dbReference type="EMBL" id="KZP03444.1"/>
    </source>
</evidence>
<dbReference type="GO" id="GO:0016052">
    <property type="term" value="P:carbohydrate catabolic process"/>
    <property type="evidence" value="ECO:0007669"/>
    <property type="project" value="InterPro"/>
</dbReference>
<evidence type="ECO:0000256" key="3">
    <source>
        <dbReference type="ARBA" id="ARBA00008061"/>
    </source>
</evidence>
<dbReference type="PANTHER" id="PTHR10357:SF231">
    <property type="entry name" value="ALPHA-AMYLASE"/>
    <property type="match status" value="1"/>
</dbReference>
<evidence type="ECO:0000256" key="10">
    <source>
        <dbReference type="ARBA" id="ARBA00023277"/>
    </source>
</evidence>
<feature type="binding site" evidence="15">
    <location>
        <position position="363"/>
    </location>
    <ligand>
        <name>substrate</name>
    </ligand>
</feature>
<keyword evidence="6 18" id="KW-0378">Hydrolase</keyword>
<feature type="disulfide bond" evidence="14">
    <location>
        <begin position="49"/>
        <end position="57"/>
    </location>
</feature>
<evidence type="ECO:0000256" key="4">
    <source>
        <dbReference type="ARBA" id="ARBA00012595"/>
    </source>
</evidence>
<dbReference type="EMBL" id="KV418070">
    <property type="protein sequence ID" value="KZP03444.1"/>
    <property type="molecule type" value="Genomic_DNA"/>
</dbReference>
<name>A0A167TZJ0_9AGAM</name>
<feature type="disulfide bond" evidence="14">
    <location>
        <begin position="259"/>
        <end position="302"/>
    </location>
</feature>
<dbReference type="PANTHER" id="PTHR10357">
    <property type="entry name" value="ALPHA-AMYLASE FAMILY MEMBER"/>
    <property type="match status" value="1"/>
</dbReference>
<dbReference type="GO" id="GO:0004556">
    <property type="term" value="F:alpha-amylase activity"/>
    <property type="evidence" value="ECO:0007669"/>
    <property type="project" value="UniProtKB-EC"/>
</dbReference>
<evidence type="ECO:0000256" key="6">
    <source>
        <dbReference type="ARBA" id="ARBA00022801"/>
    </source>
</evidence>
<dbReference type="EC" id="3.2.1.1" evidence="4"/>
<accession>A0A167TZJ0</accession>
<keyword evidence="9" id="KW-0325">Glycoprotein</keyword>
<evidence type="ECO:0000256" key="11">
    <source>
        <dbReference type="ARBA" id="ARBA00023295"/>
    </source>
</evidence>
<feature type="signal peptide" evidence="16">
    <location>
        <begin position="1"/>
        <end position="19"/>
    </location>
</feature>
<evidence type="ECO:0000256" key="7">
    <source>
        <dbReference type="ARBA" id="ARBA00022837"/>
    </source>
</evidence>
<dbReference type="FunFam" id="3.20.20.80:FF:000120">
    <property type="entry name" value="Alpha-amylase A"/>
    <property type="match status" value="1"/>
</dbReference>
<dbReference type="GO" id="GO:0005509">
    <property type="term" value="F:calcium ion binding"/>
    <property type="evidence" value="ECO:0007669"/>
    <property type="project" value="InterPro"/>
</dbReference>
<keyword evidence="11" id="KW-0326">Glycosidase</keyword>
<feature type="domain" description="Glycosyl hydrolase family 13 catalytic" evidence="17">
    <location>
        <begin position="32"/>
        <end position="388"/>
    </location>
</feature>
<dbReference type="SUPFAM" id="SSF51445">
    <property type="entry name" value="(Trans)glycosidases"/>
    <property type="match status" value="1"/>
</dbReference>
<evidence type="ECO:0000256" key="12">
    <source>
        <dbReference type="PIRSR" id="PIRSR001024-1"/>
    </source>
</evidence>
<feature type="disulfide bond" evidence="14">
    <location>
        <begin position="168"/>
        <end position="183"/>
    </location>
</feature>
<evidence type="ECO:0000256" key="9">
    <source>
        <dbReference type="ARBA" id="ARBA00023180"/>
    </source>
</evidence>
<keyword evidence="8 14" id="KW-1015">Disulfide bond</keyword>
<dbReference type="AlphaFoldDB" id="A0A167TZJ0"/>
<proteinExistence type="inferred from homology"/>
<evidence type="ECO:0000256" key="14">
    <source>
        <dbReference type="PIRSR" id="PIRSR001024-4"/>
    </source>
</evidence>
<dbReference type="SUPFAM" id="SSF51011">
    <property type="entry name" value="Glycosyl hydrolase domain"/>
    <property type="match status" value="1"/>
</dbReference>
<evidence type="ECO:0000256" key="16">
    <source>
        <dbReference type="SAM" id="SignalP"/>
    </source>
</evidence>
<dbReference type="InterPro" id="IPR013780">
    <property type="entry name" value="Glyco_hydro_b"/>
</dbReference>
<dbReference type="Pfam" id="PF09260">
    <property type="entry name" value="A_amylase_dom_C"/>
    <property type="match status" value="1"/>
</dbReference>
<dbReference type="Proteomes" id="UP000076532">
    <property type="component" value="Unassembled WGS sequence"/>
</dbReference>
<feature type="chain" id="PRO_5007892754" description="alpha-amylase" evidence="16">
    <location>
        <begin position="20"/>
        <end position="498"/>
    </location>
</feature>
<feature type="binding site" evidence="15">
    <location>
        <position position="223"/>
    </location>
    <ligand>
        <name>substrate</name>
    </ligand>
</feature>
<feature type="binding site" evidence="15">
    <location>
        <position position="138"/>
    </location>
    <ligand>
        <name>substrate</name>
    </ligand>
</feature>
<evidence type="ECO:0000256" key="15">
    <source>
        <dbReference type="PIRSR" id="PIRSR001024-5"/>
    </source>
</evidence>
<evidence type="ECO:0000259" key="17">
    <source>
        <dbReference type="SMART" id="SM00642"/>
    </source>
</evidence>
<evidence type="ECO:0000256" key="13">
    <source>
        <dbReference type="PIRSR" id="PIRSR001024-2"/>
    </source>
</evidence>
<dbReference type="PIRSF" id="PIRSF001024">
    <property type="entry name" value="Alph-amyl_fung"/>
    <property type="match status" value="1"/>
</dbReference>
<comment type="catalytic activity">
    <reaction evidence="1">
        <text>Endohydrolysis of (1-&gt;4)-alpha-D-glucosidic linkages in polysaccharides containing three or more (1-&gt;4)-alpha-linked D-glucose units.</text>
        <dbReference type="EC" id="3.2.1.1"/>
    </reaction>
</comment>
<dbReference type="OrthoDB" id="204980at2759"/>
<gene>
    <name evidence="18" type="ORF">FIBSPDRAFT_923532</name>
</gene>
<dbReference type="InterPro" id="IPR006047">
    <property type="entry name" value="GH13_cat_dom"/>
</dbReference>
<feature type="site" description="Transition state stabilizer" evidence="13">
    <location>
        <position position="316"/>
    </location>
</feature>
<dbReference type="Gene3D" id="2.60.40.1180">
    <property type="entry name" value="Golgi alpha-mannosidase II"/>
    <property type="match status" value="1"/>
</dbReference>
<dbReference type="Gene3D" id="3.20.20.80">
    <property type="entry name" value="Glycosidases"/>
    <property type="match status" value="1"/>
</dbReference>
<organism evidence="18 19">
    <name type="scientific">Athelia psychrophila</name>
    <dbReference type="NCBI Taxonomy" id="1759441"/>
    <lineage>
        <taxon>Eukaryota</taxon>
        <taxon>Fungi</taxon>
        <taxon>Dikarya</taxon>
        <taxon>Basidiomycota</taxon>
        <taxon>Agaricomycotina</taxon>
        <taxon>Agaricomycetes</taxon>
        <taxon>Agaricomycetidae</taxon>
        <taxon>Atheliales</taxon>
        <taxon>Atheliaceae</taxon>
        <taxon>Athelia</taxon>
    </lineage>
</organism>
<feature type="active site" description="Nucleophile" evidence="12">
    <location>
        <position position="225"/>
    </location>
</feature>